<organism evidence="2 3">
    <name type="scientific">Brachybacterium paraconglomeratum</name>
    <dbReference type="NCBI Taxonomy" id="173362"/>
    <lineage>
        <taxon>Bacteria</taxon>
        <taxon>Bacillati</taxon>
        <taxon>Actinomycetota</taxon>
        <taxon>Actinomycetes</taxon>
        <taxon>Micrococcales</taxon>
        <taxon>Dermabacteraceae</taxon>
        <taxon>Brachybacterium</taxon>
    </lineage>
</organism>
<sequence>MSAASFDGPRQAAAPPVGLILAAGTGRRLGRGPKALLLLRGTTLVEHVARALREGGCGEVVVVTGAGAERVGAVVDGMPWVRTEQNPRWREGMGTSLRTGLAAIGPGRDVLVTPVDRPGTCAAEVARVLAAHRRGGITAAAHREASGGLRRGHPVLLDAAWTAAAAEAAHADMGARDLLRARRDQVQLVDCTDLDDGADLDLPEDLWRLDVRG</sequence>
<dbReference type="AlphaFoldDB" id="A0A426SIG2"/>
<proteinExistence type="predicted"/>
<dbReference type="GO" id="GO:0016779">
    <property type="term" value="F:nucleotidyltransferase activity"/>
    <property type="evidence" value="ECO:0007669"/>
    <property type="project" value="UniProtKB-ARBA"/>
</dbReference>
<dbReference type="SUPFAM" id="SSF53448">
    <property type="entry name" value="Nucleotide-diphospho-sugar transferases"/>
    <property type="match status" value="1"/>
</dbReference>
<keyword evidence="2" id="KW-0808">Transferase</keyword>
<gene>
    <name evidence="2" type="ORF">DS079_11705</name>
</gene>
<accession>A0A426SIG2</accession>
<dbReference type="PANTHER" id="PTHR43777:SF1">
    <property type="entry name" value="MOLYBDENUM COFACTOR CYTIDYLYLTRANSFERASE"/>
    <property type="match status" value="1"/>
</dbReference>
<comment type="caution">
    <text evidence="2">The sequence shown here is derived from an EMBL/GenBank/DDBJ whole genome shotgun (WGS) entry which is preliminary data.</text>
</comment>
<dbReference type="EMBL" id="QOCI01000009">
    <property type="protein sequence ID" value="RRR17947.1"/>
    <property type="molecule type" value="Genomic_DNA"/>
</dbReference>
<dbReference type="InterPro" id="IPR029044">
    <property type="entry name" value="Nucleotide-diphossugar_trans"/>
</dbReference>
<evidence type="ECO:0000313" key="3">
    <source>
        <dbReference type="Proteomes" id="UP000274327"/>
    </source>
</evidence>
<dbReference type="Gene3D" id="3.90.550.10">
    <property type="entry name" value="Spore Coat Polysaccharide Biosynthesis Protein SpsA, Chain A"/>
    <property type="match status" value="1"/>
</dbReference>
<feature type="domain" description="MobA-like NTP transferase" evidence="1">
    <location>
        <begin position="18"/>
        <end position="184"/>
    </location>
</feature>
<protein>
    <submittedName>
        <fullName evidence="2">Nucleotidyltransferase family protein</fullName>
    </submittedName>
</protein>
<dbReference type="PANTHER" id="PTHR43777">
    <property type="entry name" value="MOLYBDENUM COFACTOR CYTIDYLYLTRANSFERASE"/>
    <property type="match status" value="1"/>
</dbReference>
<dbReference type="Proteomes" id="UP000274327">
    <property type="component" value="Unassembled WGS sequence"/>
</dbReference>
<evidence type="ECO:0000259" key="1">
    <source>
        <dbReference type="Pfam" id="PF12804"/>
    </source>
</evidence>
<dbReference type="GeneID" id="78121684"/>
<dbReference type="CDD" id="cd04182">
    <property type="entry name" value="GT_2_like_f"/>
    <property type="match status" value="1"/>
</dbReference>
<keyword evidence="3" id="KW-1185">Reference proteome</keyword>
<dbReference type="RefSeq" id="WP_053918119.1">
    <property type="nucleotide sequence ID" value="NZ_CANLNX010000006.1"/>
</dbReference>
<dbReference type="Pfam" id="PF12804">
    <property type="entry name" value="NTP_transf_3"/>
    <property type="match status" value="1"/>
</dbReference>
<name>A0A426SIG2_9MICO</name>
<reference evidence="2 3" key="1">
    <citation type="submission" date="2018-07" db="EMBL/GenBank/DDBJ databases">
        <title>Brachybacteriurn paraconglorneratum KCTC 9916.</title>
        <authorList>
            <person name="Li Y."/>
        </authorList>
    </citation>
    <scope>NUCLEOTIDE SEQUENCE [LARGE SCALE GENOMIC DNA]</scope>
    <source>
        <strain evidence="2 3">KCTC 9916</strain>
    </source>
</reference>
<evidence type="ECO:0000313" key="2">
    <source>
        <dbReference type="EMBL" id="RRR17947.1"/>
    </source>
</evidence>
<dbReference type="InterPro" id="IPR025877">
    <property type="entry name" value="MobA-like_NTP_Trfase"/>
</dbReference>